<reference evidence="1" key="1">
    <citation type="submission" date="2014-05" db="EMBL/GenBank/DDBJ databases">
        <authorList>
            <person name="Pacey E."/>
            <person name="Bowman C.A."/>
            <person name="Russell D.A."/>
            <person name="Pope W.H."/>
            <person name="Jacobs-Sera D."/>
            <person name="Hendrix R.W."/>
            <person name="Hatfull G.F."/>
        </authorList>
    </citation>
    <scope>NUCLEOTIDE SEQUENCE [LARGE SCALE GENOMIC DNA]</scope>
</reference>
<gene>
    <name evidence="1" type="primary">104</name>
    <name evidence="1" type="ORF">PBI_YUNGJAMAL_104</name>
</gene>
<name>A0A076G9I5_BPMCO</name>
<dbReference type="EMBL" id="KJ829260">
    <property type="protein sequence ID" value="AII28343.1"/>
    <property type="molecule type" value="Genomic_DNA"/>
</dbReference>
<evidence type="ECO:0000313" key="1">
    <source>
        <dbReference type="EMBL" id="AII28343.1"/>
    </source>
</evidence>
<sequence>MFITNARLREYADELEAAGFTIYEPVNGPGSYFRYSRMVDGKECFGYVQADYLTGGFQHLMPIVPTVQHGSSMWVEGAGRKPYPANLTLTVQVARLVASPVNRNEIVGKQVNFADPRFEHLYRKRTSTPEKEDAS</sequence>
<evidence type="ECO:0000313" key="2">
    <source>
        <dbReference type="Proteomes" id="UP000028668"/>
    </source>
</evidence>
<accession>A0A076G9I5</accession>
<dbReference type="Proteomes" id="UP000028668">
    <property type="component" value="Segment"/>
</dbReference>
<protein>
    <submittedName>
        <fullName evidence="1">Uncharacterized protein</fullName>
    </submittedName>
</protein>
<proteinExistence type="predicted"/>
<organism evidence="1 2">
    <name type="scientific">Mycobacterium phage YungJamal</name>
    <dbReference type="NCBI Taxonomy" id="1505226"/>
    <lineage>
        <taxon>Viruses</taxon>
        <taxon>Duplodnaviria</taxon>
        <taxon>Heunggongvirae</taxon>
        <taxon>Uroviricota</taxon>
        <taxon>Caudoviricetes</taxon>
        <taxon>Corndogvirus</taxon>
        <taxon>Mycobacterium phage Corndog</taxon>
    </lineage>
</organism>